<evidence type="ECO:0000256" key="4">
    <source>
        <dbReference type="ARBA" id="ARBA00023027"/>
    </source>
</evidence>
<dbReference type="GO" id="GO:0010181">
    <property type="term" value="F:FMN binding"/>
    <property type="evidence" value="ECO:0007669"/>
    <property type="project" value="UniProtKB-UniRule"/>
</dbReference>
<sequence length="188" mass="20306">MKVLHLDSGIFIEQSVSRQLSKDIVAKLTQQGDDVEVTYRDLVSNPVPHLQAEELLAEDKPLINELVAELQAADVVVIGAPMYNFTIPTQLKAWLDRVLQAGVTFRYTENGPEGLLTGKKAYLASGRGGVYSQGEAAALDHQEAYLKTALGFIGITDVEVVRAEGLNMGDEARAQGLSQAQAQIAELA</sequence>
<dbReference type="Pfam" id="PF02525">
    <property type="entry name" value="Flavodoxin_2"/>
    <property type="match status" value="1"/>
</dbReference>
<dbReference type="SUPFAM" id="SSF52218">
    <property type="entry name" value="Flavoproteins"/>
    <property type="match status" value="1"/>
</dbReference>
<feature type="binding site" evidence="6">
    <location>
        <begin position="15"/>
        <end position="17"/>
    </location>
    <ligand>
        <name>FMN</name>
        <dbReference type="ChEBI" id="CHEBI:58210"/>
    </ligand>
</feature>
<comment type="caution">
    <text evidence="8">The sequence shown here is derived from an EMBL/GenBank/DDBJ whole genome shotgun (WGS) entry which is preliminary data.</text>
</comment>
<comment type="function">
    <text evidence="6">Also exhibits azoreductase activity. Catalyzes the reductive cleavage of the azo bond in aromatic azo compounds to the corresponding amines.</text>
</comment>
<reference evidence="9" key="1">
    <citation type="journal article" date="2018" name="Front. Microbiol.">
        <title>Genome-Based Analysis Reveals the Taxonomy and Diversity of the Family Idiomarinaceae.</title>
        <authorList>
            <person name="Liu Y."/>
            <person name="Lai Q."/>
            <person name="Shao Z."/>
        </authorList>
    </citation>
    <scope>NUCLEOTIDE SEQUENCE [LARGE SCALE GENOMIC DNA]</scope>
    <source>
        <strain evidence="9">SN-14</strain>
    </source>
</reference>
<dbReference type="PANTHER" id="PTHR43741:SF4">
    <property type="entry name" value="FMN-DEPENDENT NADH:QUINONE OXIDOREDUCTASE"/>
    <property type="match status" value="1"/>
</dbReference>
<comment type="catalytic activity">
    <reaction evidence="6">
        <text>2 a quinone + NADH + H(+) = 2 a 1,4-benzosemiquinone + NAD(+)</text>
        <dbReference type="Rhea" id="RHEA:65952"/>
        <dbReference type="ChEBI" id="CHEBI:15378"/>
        <dbReference type="ChEBI" id="CHEBI:57540"/>
        <dbReference type="ChEBI" id="CHEBI:57945"/>
        <dbReference type="ChEBI" id="CHEBI:132124"/>
        <dbReference type="ChEBI" id="CHEBI:134225"/>
    </reaction>
</comment>
<dbReference type="GO" id="GO:0009055">
    <property type="term" value="F:electron transfer activity"/>
    <property type="evidence" value="ECO:0007669"/>
    <property type="project" value="UniProtKB-UniRule"/>
</dbReference>
<evidence type="ECO:0000313" key="8">
    <source>
        <dbReference type="EMBL" id="RUO43533.1"/>
    </source>
</evidence>
<dbReference type="InterPro" id="IPR050104">
    <property type="entry name" value="FMN-dep_NADH:Q_OxRdtase_AzoR1"/>
</dbReference>
<dbReference type="HAMAP" id="MF_01216">
    <property type="entry name" value="Azoreductase_type1"/>
    <property type="match status" value="1"/>
</dbReference>
<keyword evidence="9" id="KW-1185">Reference proteome</keyword>
<comment type="subunit">
    <text evidence="6">Homodimer.</text>
</comment>
<evidence type="ECO:0000259" key="7">
    <source>
        <dbReference type="Pfam" id="PF02525"/>
    </source>
</evidence>
<feature type="domain" description="Flavodoxin-like fold" evidence="7">
    <location>
        <begin position="1"/>
        <end position="186"/>
    </location>
</feature>
<organism evidence="8 9">
    <name type="scientific">Idiomarina aquatica</name>
    <dbReference type="NCBI Taxonomy" id="1327752"/>
    <lineage>
        <taxon>Bacteria</taxon>
        <taxon>Pseudomonadati</taxon>
        <taxon>Pseudomonadota</taxon>
        <taxon>Gammaproteobacteria</taxon>
        <taxon>Alteromonadales</taxon>
        <taxon>Idiomarinaceae</taxon>
        <taxon>Idiomarina</taxon>
    </lineage>
</organism>
<evidence type="ECO:0000256" key="5">
    <source>
        <dbReference type="ARBA" id="ARBA00048542"/>
    </source>
</evidence>
<dbReference type="InterPro" id="IPR029039">
    <property type="entry name" value="Flavoprotein-like_sf"/>
</dbReference>
<dbReference type="InterPro" id="IPR003680">
    <property type="entry name" value="Flavodoxin_fold"/>
</dbReference>
<dbReference type="InterPro" id="IPR023048">
    <property type="entry name" value="NADH:quinone_OxRdtase_FMN_depd"/>
</dbReference>
<dbReference type="GO" id="GO:0016652">
    <property type="term" value="F:oxidoreductase activity, acting on NAD(P)H as acceptor"/>
    <property type="evidence" value="ECO:0007669"/>
    <property type="project" value="UniProtKB-UniRule"/>
</dbReference>
<comment type="cofactor">
    <cofactor evidence="6">
        <name>FMN</name>
        <dbReference type="ChEBI" id="CHEBI:58210"/>
    </cofactor>
    <text evidence="6">Binds 1 FMN per subunit.</text>
</comment>
<dbReference type="Proteomes" id="UP000286680">
    <property type="component" value="Unassembled WGS sequence"/>
</dbReference>
<comment type="similarity">
    <text evidence="6">Belongs to the azoreductase type 1 family.</text>
</comment>
<feature type="binding site" evidence="6">
    <location>
        <begin position="82"/>
        <end position="85"/>
    </location>
    <ligand>
        <name>FMN</name>
        <dbReference type="ChEBI" id="CHEBI:58210"/>
    </ligand>
</feature>
<dbReference type="Gene3D" id="3.40.50.360">
    <property type="match status" value="1"/>
</dbReference>
<dbReference type="RefSeq" id="WP_126820073.1">
    <property type="nucleotide sequence ID" value="NZ_PIPS01000002.1"/>
</dbReference>
<comment type="function">
    <text evidence="6">Quinone reductase that provides resistance to thiol-specific stress caused by electrophilic quinones.</text>
</comment>
<evidence type="ECO:0000313" key="9">
    <source>
        <dbReference type="Proteomes" id="UP000286680"/>
    </source>
</evidence>
<dbReference type="GO" id="GO:0016655">
    <property type="term" value="F:oxidoreductase activity, acting on NAD(P)H, quinone or similar compound as acceptor"/>
    <property type="evidence" value="ECO:0007669"/>
    <property type="project" value="InterPro"/>
</dbReference>
<comment type="catalytic activity">
    <reaction evidence="5">
        <text>N,N-dimethyl-1,4-phenylenediamine + anthranilate + 2 NAD(+) = 2-(4-dimethylaminophenyl)diazenylbenzoate + 2 NADH + 2 H(+)</text>
        <dbReference type="Rhea" id="RHEA:55872"/>
        <dbReference type="ChEBI" id="CHEBI:15378"/>
        <dbReference type="ChEBI" id="CHEBI:15783"/>
        <dbReference type="ChEBI" id="CHEBI:16567"/>
        <dbReference type="ChEBI" id="CHEBI:57540"/>
        <dbReference type="ChEBI" id="CHEBI:57945"/>
        <dbReference type="ChEBI" id="CHEBI:71579"/>
        <dbReference type="EC" id="1.7.1.17"/>
    </reaction>
    <physiologicalReaction direction="right-to-left" evidence="5">
        <dbReference type="Rhea" id="RHEA:55874"/>
    </physiologicalReaction>
</comment>
<dbReference type="EC" id="1.7.1.17" evidence="6"/>
<keyword evidence="3 6" id="KW-0560">Oxidoreductase</keyword>
<evidence type="ECO:0000256" key="6">
    <source>
        <dbReference type="HAMAP-Rule" id="MF_01216"/>
    </source>
</evidence>
<gene>
    <name evidence="6" type="primary">azoR</name>
    <name evidence="8" type="ORF">CWE23_09350</name>
</gene>
<evidence type="ECO:0000256" key="1">
    <source>
        <dbReference type="ARBA" id="ARBA00022630"/>
    </source>
</evidence>
<protein>
    <recommendedName>
        <fullName evidence="6">FMN dependent NADH:quinone oxidoreductase</fullName>
        <ecNumber evidence="6">1.6.5.-</ecNumber>
    </recommendedName>
    <alternativeName>
        <fullName evidence="6">Azo-dye reductase</fullName>
    </alternativeName>
    <alternativeName>
        <fullName evidence="6">FMN-dependent NADH-azo compound oxidoreductase</fullName>
    </alternativeName>
    <alternativeName>
        <fullName evidence="6">FMN-dependent NADH-azoreductase</fullName>
        <ecNumber evidence="6">1.7.1.17</ecNumber>
    </alternativeName>
</protein>
<evidence type="ECO:0000256" key="3">
    <source>
        <dbReference type="ARBA" id="ARBA00023002"/>
    </source>
</evidence>
<comment type="caution">
    <text evidence="6">Lacks conserved residue(s) required for the propagation of feature annotation.</text>
</comment>
<dbReference type="EMBL" id="PIPS01000002">
    <property type="protein sequence ID" value="RUO43533.1"/>
    <property type="molecule type" value="Genomic_DNA"/>
</dbReference>
<evidence type="ECO:0000256" key="2">
    <source>
        <dbReference type="ARBA" id="ARBA00022643"/>
    </source>
</evidence>
<proteinExistence type="inferred from homology"/>
<dbReference type="PANTHER" id="PTHR43741">
    <property type="entry name" value="FMN-DEPENDENT NADH-AZOREDUCTASE 1"/>
    <property type="match status" value="1"/>
</dbReference>
<dbReference type="AlphaFoldDB" id="A0AA94EG26"/>
<name>A0AA94EG26_9GAMM</name>
<accession>A0AA94EG26</accession>
<keyword evidence="2 6" id="KW-0288">FMN</keyword>
<keyword evidence="4 6" id="KW-0520">NAD</keyword>
<keyword evidence="1 6" id="KW-0285">Flavoprotein</keyword>
<dbReference type="EC" id="1.6.5.-" evidence="6"/>